<dbReference type="GO" id="GO:0000162">
    <property type="term" value="P:L-tryptophan biosynthetic process"/>
    <property type="evidence" value="ECO:0007669"/>
    <property type="project" value="TreeGrafter"/>
</dbReference>
<evidence type="ECO:0000313" key="4">
    <source>
        <dbReference type="Proteomes" id="UP000183417"/>
    </source>
</evidence>
<name>A0A1H3RPZ9_9BURK</name>
<dbReference type="Proteomes" id="UP000183417">
    <property type="component" value="Unassembled WGS sequence"/>
</dbReference>
<dbReference type="GO" id="GO:0009396">
    <property type="term" value="P:folic acid-containing compound biosynthetic process"/>
    <property type="evidence" value="ECO:0007669"/>
    <property type="project" value="InterPro"/>
</dbReference>
<evidence type="ECO:0000313" key="3">
    <source>
        <dbReference type="EMBL" id="SDZ27844.1"/>
    </source>
</evidence>
<dbReference type="Gene3D" id="3.60.120.10">
    <property type="entry name" value="Anthranilate synthase"/>
    <property type="match status" value="1"/>
</dbReference>
<dbReference type="PANTHER" id="PTHR11236:SF50">
    <property type="entry name" value="AMINODEOXYCHORISMATE SYNTHASE COMPONENT 1"/>
    <property type="match status" value="1"/>
</dbReference>
<proteinExistence type="predicted"/>
<dbReference type="InterPro" id="IPR005801">
    <property type="entry name" value="ADC_synthase"/>
</dbReference>
<dbReference type="PRINTS" id="PR00095">
    <property type="entry name" value="ANTSNTHASEI"/>
</dbReference>
<dbReference type="GO" id="GO:0016829">
    <property type="term" value="F:lyase activity"/>
    <property type="evidence" value="ECO:0007669"/>
    <property type="project" value="UniProtKB-KW"/>
</dbReference>
<dbReference type="PANTHER" id="PTHR11236">
    <property type="entry name" value="AMINOBENZOATE/ANTHRANILATE SYNTHASE"/>
    <property type="match status" value="1"/>
</dbReference>
<dbReference type="NCBIfam" id="TIGR00553">
    <property type="entry name" value="pabB"/>
    <property type="match status" value="1"/>
</dbReference>
<dbReference type="InterPro" id="IPR019999">
    <property type="entry name" value="Anth_synth_I-like"/>
</dbReference>
<dbReference type="SUPFAM" id="SSF56322">
    <property type="entry name" value="ADC synthase"/>
    <property type="match status" value="1"/>
</dbReference>
<dbReference type="InterPro" id="IPR015890">
    <property type="entry name" value="Chorismate_C"/>
</dbReference>
<dbReference type="InterPro" id="IPR005802">
    <property type="entry name" value="ADC_synth_comp_1"/>
</dbReference>
<dbReference type="Pfam" id="PF00425">
    <property type="entry name" value="Chorismate_bind"/>
    <property type="match status" value="1"/>
</dbReference>
<accession>A0A1H3RPZ9</accession>
<dbReference type="GO" id="GO:0046820">
    <property type="term" value="F:4-amino-4-deoxychorismate synthase activity"/>
    <property type="evidence" value="ECO:0007669"/>
    <property type="project" value="TreeGrafter"/>
</dbReference>
<gene>
    <name evidence="3" type="ORF">SAMN05421547_116105</name>
</gene>
<evidence type="ECO:0000256" key="1">
    <source>
        <dbReference type="SAM" id="MobiDB-lite"/>
    </source>
</evidence>
<reference evidence="3 4" key="1">
    <citation type="submission" date="2016-10" db="EMBL/GenBank/DDBJ databases">
        <authorList>
            <person name="de Groot N.N."/>
        </authorList>
    </citation>
    <scope>NUCLEOTIDE SEQUENCE [LARGE SCALE GENOMIC DNA]</scope>
    <source>
        <strain evidence="3 4">LMG 24775</strain>
    </source>
</reference>
<organism evidence="3 4">
    <name type="scientific">Delftia lacustris</name>
    <dbReference type="NCBI Taxonomy" id="558537"/>
    <lineage>
        <taxon>Bacteria</taxon>
        <taxon>Pseudomonadati</taxon>
        <taxon>Pseudomonadota</taxon>
        <taxon>Betaproteobacteria</taxon>
        <taxon>Burkholderiales</taxon>
        <taxon>Comamonadaceae</taxon>
        <taxon>Delftia</taxon>
    </lineage>
</organism>
<feature type="region of interest" description="Disordered" evidence="1">
    <location>
        <begin position="258"/>
        <end position="282"/>
    </location>
</feature>
<feature type="domain" description="Chorismate-utilising enzyme C-terminal" evidence="2">
    <location>
        <begin position="176"/>
        <end position="434"/>
    </location>
</feature>
<keyword evidence="3" id="KW-0456">Lyase</keyword>
<evidence type="ECO:0000259" key="2">
    <source>
        <dbReference type="Pfam" id="PF00425"/>
    </source>
</evidence>
<dbReference type="AlphaFoldDB" id="A0A1H3RPZ9"/>
<sequence length="441" mass="47911">MVPGLLVESVLSGRLVWRPSGRFFVSLALHWAAPCQWLLSIAKLLMQVQQCVDGRFVKFLIDFPNPHDGSAARLRHGFGPPLRSLAAHAPEQVRGVLDAVQQAAQAGLWCLGWVRYEAAAAFDAAYAGALHATPPGEPLAWFAVFDGPRPWPEDADAVETGPQVQSQVQWQSGLERADFDAAIARIHEAIAAGDCYQINYTAQFMGRLLGDIPSLFAALRRAQPGGYVACMDSGDEQVLSVSPELFFDWDGERILTRPMKGTAPRGATPAQDEANVQAMRSSPKERAENVMIVDLLRNDVSRIAEPFSVQVPRLFHAEPLPTVWQMTSDVQARTRPGTGLADVFAALFPCGSITGAPKRQAMRLIHELESGPRGVYCGAVGVVRPGIAAGRVHATFNVPIRTVVARGTQLRCGIGSGITSGAEAPAEWQEWRHKRAFLDKV</sequence>
<protein>
    <submittedName>
        <fullName evidence="3">Para-aminobenzoate synthetase component 1/para-aminobenzoate synthetase / 4-amino-4-deoxychorismate lyase</fullName>
    </submittedName>
</protein>
<dbReference type="EMBL" id="FNPE01000016">
    <property type="protein sequence ID" value="SDZ27844.1"/>
    <property type="molecule type" value="Genomic_DNA"/>
</dbReference>